<dbReference type="RefSeq" id="WP_005038920.1">
    <property type="nucleotide sequence ID" value="NZ_AOME01000012.1"/>
</dbReference>
<keyword evidence="1" id="KW-0175">Coiled coil</keyword>
<keyword evidence="3" id="KW-1185">Reference proteome</keyword>
<gene>
    <name evidence="2" type="ORF">C450_01077</name>
</gene>
<organism evidence="2 3">
    <name type="scientific">Halococcus salifodinae DSM 8989</name>
    <dbReference type="NCBI Taxonomy" id="1227456"/>
    <lineage>
        <taxon>Archaea</taxon>
        <taxon>Methanobacteriati</taxon>
        <taxon>Methanobacteriota</taxon>
        <taxon>Stenosarchaea group</taxon>
        <taxon>Halobacteria</taxon>
        <taxon>Halobacteriales</taxon>
        <taxon>Halococcaceae</taxon>
        <taxon>Halococcus</taxon>
    </lineage>
</organism>
<protein>
    <submittedName>
        <fullName evidence="2">Uncharacterized protein</fullName>
    </submittedName>
</protein>
<evidence type="ECO:0000256" key="1">
    <source>
        <dbReference type="SAM" id="Coils"/>
    </source>
</evidence>
<dbReference type="Proteomes" id="UP000011625">
    <property type="component" value="Unassembled WGS sequence"/>
</dbReference>
<reference evidence="2 3" key="1">
    <citation type="journal article" date="2014" name="PLoS Genet.">
        <title>Phylogenetically driven sequencing of extremely halophilic archaea reveals strategies for static and dynamic osmo-response.</title>
        <authorList>
            <person name="Becker E.A."/>
            <person name="Seitzer P.M."/>
            <person name="Tritt A."/>
            <person name="Larsen D."/>
            <person name="Krusor M."/>
            <person name="Yao A.I."/>
            <person name="Wu D."/>
            <person name="Madern D."/>
            <person name="Eisen J.A."/>
            <person name="Darling A.E."/>
            <person name="Facciotti M.T."/>
        </authorList>
    </citation>
    <scope>NUCLEOTIDE SEQUENCE [LARGE SCALE GENOMIC DNA]</scope>
    <source>
        <strain evidence="2 3">DSM 8989</strain>
    </source>
</reference>
<name>M0NCP4_9EURY</name>
<dbReference type="PATRIC" id="fig|1227456.3.peg.226"/>
<feature type="coiled-coil region" evidence="1">
    <location>
        <begin position="118"/>
        <end position="237"/>
    </location>
</feature>
<evidence type="ECO:0000313" key="2">
    <source>
        <dbReference type="EMBL" id="EMA55606.1"/>
    </source>
</evidence>
<dbReference type="EMBL" id="AOME01000012">
    <property type="protein sequence ID" value="EMA55606.1"/>
    <property type="molecule type" value="Genomic_DNA"/>
</dbReference>
<sequence length="242" mass="28124">MELLDSYFELHESLEEVRRIEDNLSENGKQLRLARDRAEEYESELQNVEVLRENIRTLENKGVSEYVEGGEDWEKEGEMLHRITDAVSSVHGDIEELSISSELGITQKMDDSPNDELLADAFEALETSETRLQHHKQEMVEALNEAEQKITELHGRWESRNEQRKDDLQELAAEIEDEIGVDIHEYFNLKAEENALRETERELEEVQSEIEDLQTERETLLDKLSDARAEVTSLRRQGVADQ</sequence>
<dbReference type="AlphaFoldDB" id="M0NCP4"/>
<comment type="caution">
    <text evidence="2">The sequence shown here is derived from an EMBL/GenBank/DDBJ whole genome shotgun (WGS) entry which is preliminary data.</text>
</comment>
<evidence type="ECO:0000313" key="3">
    <source>
        <dbReference type="Proteomes" id="UP000011625"/>
    </source>
</evidence>
<feature type="coiled-coil region" evidence="1">
    <location>
        <begin position="24"/>
        <end position="61"/>
    </location>
</feature>
<accession>M0NCP4</accession>
<proteinExistence type="predicted"/>